<proteinExistence type="predicted"/>
<dbReference type="KEGG" id="tey:GLW17_05370"/>
<dbReference type="EMBL" id="CP046246">
    <property type="protein sequence ID" value="QGP76295.1"/>
    <property type="molecule type" value="Genomic_DNA"/>
</dbReference>
<dbReference type="AlphaFoldDB" id="A0AB37D428"/>
<protein>
    <submittedName>
        <fullName evidence="1">Uncharacterized protein</fullName>
    </submittedName>
</protein>
<organism evidence="1 2">
    <name type="scientific">Tetragenococcus halophilus</name>
    <name type="common">Pediococcus halophilus</name>
    <dbReference type="NCBI Taxonomy" id="51669"/>
    <lineage>
        <taxon>Bacteria</taxon>
        <taxon>Bacillati</taxon>
        <taxon>Bacillota</taxon>
        <taxon>Bacilli</taxon>
        <taxon>Lactobacillales</taxon>
        <taxon>Enterococcaceae</taxon>
        <taxon>Tetragenococcus</taxon>
    </lineage>
</organism>
<name>A0AB37D428_TETHA</name>
<dbReference type="RefSeq" id="WP_103091932.1">
    <property type="nucleotide sequence ID" value="NZ_BLRM01000027.1"/>
</dbReference>
<gene>
    <name evidence="1" type="ORF">GLW17_05370</name>
</gene>
<evidence type="ECO:0000313" key="2">
    <source>
        <dbReference type="Proteomes" id="UP000427886"/>
    </source>
</evidence>
<sequence>MNTALLRDIYRWYTETDKKEVTKELLAKIEKAREQYFERKDNSKQAYLEESKKKTKMEKLKRAPMKISSMKSWKKHIREKIKREFSEDIPNDHIVYDMSLEDDRVNIRVYQNQDKKIAI</sequence>
<evidence type="ECO:0000313" key="1">
    <source>
        <dbReference type="EMBL" id="QGP76295.1"/>
    </source>
</evidence>
<accession>A0AB37D428</accession>
<reference evidence="1 2" key="1">
    <citation type="submission" date="2019-11" db="EMBL/GenBank/DDBJ databases">
        <authorList>
            <person name="Kim E."/>
            <person name="Lee J."/>
            <person name="Jeon K."/>
            <person name="Lee Y."/>
        </authorList>
    </citation>
    <scope>NUCLEOTIDE SEQUENCE [LARGE SCALE GENOMIC DNA]</scope>
    <source>
        <strain evidence="1 2">YJ1</strain>
    </source>
</reference>
<dbReference type="Proteomes" id="UP000427886">
    <property type="component" value="Chromosome"/>
</dbReference>